<organism evidence="1 2">
    <name type="scientific">Klebsiella pneumoniae subsp. pneumoniae (strain ATCC 700721 / MGH 78578)</name>
    <dbReference type="NCBI Taxonomy" id="272620"/>
    <lineage>
        <taxon>Bacteria</taxon>
        <taxon>Pseudomonadati</taxon>
        <taxon>Pseudomonadota</taxon>
        <taxon>Gammaproteobacteria</taxon>
        <taxon>Enterobacterales</taxon>
        <taxon>Enterobacteriaceae</taxon>
        <taxon>Klebsiella/Raoultella group</taxon>
        <taxon>Klebsiella</taxon>
        <taxon>Klebsiella pneumoniae complex</taxon>
    </lineage>
</organism>
<dbReference type="EnsemblBacteria" id="ABR80214">
    <property type="protein sequence ID" value="ABR80214"/>
    <property type="gene ID" value="KPN_04871"/>
</dbReference>
<sequence>MLNQYFLDESGNTGDLVKNPPDLNFANQPFFALSCIGVPDCDDLQKYIDSLKSKHRVQGEELKSKNLYKSKPGFIYDLFDYIAKNKLPFYVEVVDKKYCIAVSIVNHQICPPYFQQFDSEINAQGFRNELSDYLSENLPLDCYMSFFEACIDKSEAALLASMKKLRTYFRSKEFTFKYKSDAVRCLQSTIRFYHSNKSSNTDLIKNLVPIPDINKKCNEIHLLPHVHSWFNIMGKVNKYHNGDISDVTFFHDKQDHFDDILIFCSEQLKNSNVKNPFDSTTDFNIKTDLNLKFPDSKKSAGIQLADVLAGYISRYVMEYLYDNSLKNELYHDIFSELIACYGPDKNFGVNFVLPINRRSVIFKKFNL</sequence>
<dbReference type="RefSeq" id="WP_015959012.1">
    <property type="nucleotide sequence ID" value="NC_009648.1"/>
</dbReference>
<dbReference type="AlphaFoldDB" id="A6TE64"/>
<evidence type="ECO:0000313" key="1">
    <source>
        <dbReference type="EMBL" id="ABR80214.1"/>
    </source>
</evidence>
<accession>A6TE64</accession>
<reference evidence="1 2" key="1">
    <citation type="journal article" date="2001" name="Nature">
        <title>Complete genome sequence of Salmonella enterica serovar Typhimurium LT2.</title>
        <authorList>
            <person name="McClelland M."/>
            <person name="Sanderson K.E."/>
            <person name="Spieth J."/>
            <person name="Clifton S.W."/>
            <person name="Latreille P."/>
            <person name="Courtney L."/>
            <person name="Porwollik S."/>
            <person name="Ali J."/>
            <person name="Dante M."/>
            <person name="Du F."/>
            <person name="Hou S."/>
            <person name="Layman D."/>
            <person name="Leonard S."/>
            <person name="Nguyen C."/>
            <person name="Scott K."/>
            <person name="Holmes A."/>
            <person name="Grewal N."/>
            <person name="Mulvaney E."/>
            <person name="Ryan E."/>
            <person name="Sun H."/>
            <person name="Florea L."/>
            <person name="Miller W."/>
            <person name="Stoneking T."/>
            <person name="Nhan M."/>
            <person name="Waterston R."/>
            <person name="Wilson R.K."/>
        </authorList>
    </citation>
    <scope>NUCLEOTIDE SEQUENCE [LARGE SCALE GENOMIC DNA]</scope>
    <source>
        <strain evidence="2">ATCC 700721 / MGH 78578</strain>
    </source>
</reference>
<evidence type="ECO:0000313" key="2">
    <source>
        <dbReference type="Proteomes" id="UP000000265"/>
    </source>
</evidence>
<dbReference type="KEGG" id="kpn:KPN_04871"/>
<dbReference type="STRING" id="272620.KPN_04871"/>
<proteinExistence type="predicted"/>
<dbReference type="Proteomes" id="UP000000265">
    <property type="component" value="Chromosome"/>
</dbReference>
<dbReference type="PaxDb" id="272620-KPN_04871"/>
<dbReference type="HOGENOM" id="CLU_725147_0_0_6"/>
<dbReference type="EMBL" id="CP000647">
    <property type="protein sequence ID" value="ABR80214.1"/>
    <property type="molecule type" value="Genomic_DNA"/>
</dbReference>
<dbReference type="Pfam" id="PF12686">
    <property type="entry name" value="DUF3800"/>
    <property type="match status" value="1"/>
</dbReference>
<reference evidence="1 2" key="2">
    <citation type="submission" date="2006-09" db="EMBL/GenBank/DDBJ databases">
        <authorList>
            <consortium name="The Klebsiella pneumonia Genome Sequencing Project"/>
            <person name="McClelland M."/>
            <person name="Sanderson E.K."/>
            <person name="Spieth J."/>
            <person name="Clifton W.S."/>
            <person name="Latreille P."/>
            <person name="Sabo A."/>
            <person name="Pepin K."/>
            <person name="Bhonagiri V."/>
            <person name="Porwollik S."/>
            <person name="Ali J."/>
            <person name="Wilson R.K."/>
        </authorList>
    </citation>
    <scope>NUCLEOTIDE SEQUENCE [LARGE SCALE GENOMIC DNA]</scope>
    <source>
        <strain evidence="2">ATCC 700721 / MGH 78578</strain>
    </source>
</reference>
<dbReference type="InterPro" id="IPR024524">
    <property type="entry name" value="DUF3800"/>
</dbReference>
<protein>
    <submittedName>
        <fullName evidence="1">Prophage protein</fullName>
    </submittedName>
</protein>
<name>A6TE64_KLEP7</name>
<gene>
    <name evidence="1" type="ORF">KPN_04871</name>
</gene>